<name>A0A2V2YGL0_9BACL</name>
<evidence type="ECO:0000256" key="7">
    <source>
        <dbReference type="ARBA" id="ARBA00048169"/>
    </source>
</evidence>
<gene>
    <name evidence="8" type="primary">hemC</name>
    <name evidence="11" type="ORF">DFQ01_1379</name>
</gene>
<dbReference type="InterPro" id="IPR022418">
    <property type="entry name" value="Porphobilinogen_deaminase_C"/>
</dbReference>
<evidence type="ECO:0000256" key="8">
    <source>
        <dbReference type="HAMAP-Rule" id="MF_00260"/>
    </source>
</evidence>
<comment type="cofactor">
    <cofactor evidence="8">
        <name>dipyrromethane</name>
        <dbReference type="ChEBI" id="CHEBI:60342"/>
    </cofactor>
    <text evidence="8">Binds 1 dipyrromethane group covalently.</text>
</comment>
<organism evidence="11 12">
    <name type="scientific">Paenibacillus cellulosilyticus</name>
    <dbReference type="NCBI Taxonomy" id="375489"/>
    <lineage>
        <taxon>Bacteria</taxon>
        <taxon>Bacillati</taxon>
        <taxon>Bacillota</taxon>
        <taxon>Bacilli</taxon>
        <taxon>Bacillales</taxon>
        <taxon>Paenibacillaceae</taxon>
        <taxon>Paenibacillus</taxon>
    </lineage>
</organism>
<comment type="function">
    <text evidence="1 8">Tetrapolymerization of the monopyrrole PBG into the hydroxymethylbilane pre-uroporphyrinogen in several discrete steps.</text>
</comment>
<dbReference type="FunFam" id="3.40.190.10:FF:000005">
    <property type="entry name" value="Porphobilinogen deaminase"/>
    <property type="match status" value="1"/>
</dbReference>
<dbReference type="GO" id="GO:0006782">
    <property type="term" value="P:protoporphyrinogen IX biosynthetic process"/>
    <property type="evidence" value="ECO:0007669"/>
    <property type="project" value="UniProtKB-UniRule"/>
</dbReference>
<comment type="pathway">
    <text evidence="2">Porphyrin-containing compound metabolism; protoporphyrin-IX biosynthesis; coproporphyrinogen-III from 5-aminolevulinate: step 2/4.</text>
</comment>
<keyword evidence="5 8" id="KW-0808">Transferase</keyword>
<proteinExistence type="inferred from homology"/>
<dbReference type="Proteomes" id="UP000246635">
    <property type="component" value="Unassembled WGS sequence"/>
</dbReference>
<dbReference type="OrthoDB" id="9810298at2"/>
<evidence type="ECO:0000256" key="4">
    <source>
        <dbReference type="ARBA" id="ARBA00011245"/>
    </source>
</evidence>
<evidence type="ECO:0000256" key="1">
    <source>
        <dbReference type="ARBA" id="ARBA00002869"/>
    </source>
</evidence>
<dbReference type="FunFam" id="3.40.190.10:FF:000004">
    <property type="entry name" value="Porphobilinogen deaminase"/>
    <property type="match status" value="1"/>
</dbReference>
<evidence type="ECO:0000259" key="9">
    <source>
        <dbReference type="Pfam" id="PF01379"/>
    </source>
</evidence>
<comment type="similarity">
    <text evidence="3 8">Belongs to the HMBS family.</text>
</comment>
<protein>
    <recommendedName>
        <fullName evidence="8">Porphobilinogen deaminase</fullName>
        <shortName evidence="8">PBG</shortName>
        <ecNumber evidence="8">2.5.1.61</ecNumber>
    </recommendedName>
    <alternativeName>
        <fullName evidence="8">Hydroxymethylbilane synthase</fullName>
        <shortName evidence="8">HMBS</shortName>
    </alternativeName>
    <alternativeName>
        <fullName evidence="8">Pre-uroporphyrinogen synthase</fullName>
    </alternativeName>
</protein>
<dbReference type="EMBL" id="QGTQ01000037">
    <property type="protein sequence ID" value="PWV92023.1"/>
    <property type="molecule type" value="Genomic_DNA"/>
</dbReference>
<evidence type="ECO:0000313" key="12">
    <source>
        <dbReference type="Proteomes" id="UP000246635"/>
    </source>
</evidence>
<comment type="catalytic activity">
    <reaction evidence="7 8">
        <text>4 porphobilinogen + H2O = hydroxymethylbilane + 4 NH4(+)</text>
        <dbReference type="Rhea" id="RHEA:13185"/>
        <dbReference type="ChEBI" id="CHEBI:15377"/>
        <dbReference type="ChEBI" id="CHEBI:28938"/>
        <dbReference type="ChEBI" id="CHEBI:57845"/>
        <dbReference type="ChEBI" id="CHEBI:58126"/>
        <dbReference type="EC" id="2.5.1.61"/>
    </reaction>
</comment>
<sequence>MTKANHTADGSARVIRVGTRQSALALTQTGQVIDQLKQLSEQHGLPYTFEIVKIVTKGDRILDVTLSKVGGKGLFVKEIEQALIDGEIDMAVHSMKDMPFELPEGLMNGAVPKRVDPRDVIITSTGGGLSSLPEGAKIGTSSLRRASQLKSYRPDIELVSIRGNIDSRIRKLETEEFDAIVLAAAGLQRMGWESRIHDRLPIDICVPAVGQGALGIECRESDAGVRELLSLLNDPVSELAVRAERSFLGALNGGCQIPIGAHAVVTLPAGLEEKSVEGAVIELVGIVGSPDGAVLLKEIGKDSDPEALGLAVADKLRASGADDILAQVRG</sequence>
<evidence type="ECO:0000256" key="2">
    <source>
        <dbReference type="ARBA" id="ARBA00004735"/>
    </source>
</evidence>
<dbReference type="EC" id="2.5.1.61" evidence="8"/>
<accession>A0A2V2YGL0</accession>
<dbReference type="Gene3D" id="3.30.160.40">
    <property type="entry name" value="Porphobilinogen deaminase, C-terminal domain"/>
    <property type="match status" value="1"/>
</dbReference>
<keyword evidence="6 8" id="KW-0627">Porphyrin biosynthesis</keyword>
<dbReference type="SUPFAM" id="SSF54782">
    <property type="entry name" value="Porphobilinogen deaminase (hydroxymethylbilane synthase), C-terminal domain"/>
    <property type="match status" value="1"/>
</dbReference>
<dbReference type="InterPro" id="IPR022417">
    <property type="entry name" value="Porphobilin_deaminase_N"/>
</dbReference>
<dbReference type="Pfam" id="PF03900">
    <property type="entry name" value="Porphobil_deamC"/>
    <property type="match status" value="1"/>
</dbReference>
<evidence type="ECO:0000259" key="10">
    <source>
        <dbReference type="Pfam" id="PF03900"/>
    </source>
</evidence>
<dbReference type="SUPFAM" id="SSF53850">
    <property type="entry name" value="Periplasmic binding protein-like II"/>
    <property type="match status" value="1"/>
</dbReference>
<evidence type="ECO:0000256" key="3">
    <source>
        <dbReference type="ARBA" id="ARBA00005638"/>
    </source>
</evidence>
<evidence type="ECO:0000256" key="5">
    <source>
        <dbReference type="ARBA" id="ARBA00022679"/>
    </source>
</evidence>
<comment type="caution">
    <text evidence="11">The sequence shown here is derived from an EMBL/GenBank/DDBJ whole genome shotgun (WGS) entry which is preliminary data.</text>
</comment>
<dbReference type="InterPro" id="IPR022419">
    <property type="entry name" value="Porphobilin_deaminase_cofac_BS"/>
</dbReference>
<keyword evidence="12" id="KW-1185">Reference proteome</keyword>
<dbReference type="AlphaFoldDB" id="A0A2V2YGL0"/>
<dbReference type="PRINTS" id="PR00151">
    <property type="entry name" value="PORPHBDMNASE"/>
</dbReference>
<feature type="domain" description="Porphobilinogen deaminase N-terminal" evidence="9">
    <location>
        <begin position="15"/>
        <end position="226"/>
    </location>
</feature>
<dbReference type="PROSITE" id="PS00533">
    <property type="entry name" value="PORPHOBILINOGEN_DEAM"/>
    <property type="match status" value="1"/>
</dbReference>
<comment type="subunit">
    <text evidence="4 8">Monomer.</text>
</comment>
<dbReference type="Gene3D" id="3.40.190.10">
    <property type="entry name" value="Periplasmic binding protein-like II"/>
    <property type="match status" value="2"/>
</dbReference>
<dbReference type="InterPro" id="IPR000860">
    <property type="entry name" value="HemC"/>
</dbReference>
<dbReference type="PIRSF" id="PIRSF001438">
    <property type="entry name" value="4pyrrol_synth_OHMeBilane_synth"/>
    <property type="match status" value="1"/>
</dbReference>
<feature type="modified residue" description="S-(dipyrrolylmethanemethyl)cysteine" evidence="8">
    <location>
        <position position="255"/>
    </location>
</feature>
<dbReference type="RefSeq" id="WP_110047147.1">
    <property type="nucleotide sequence ID" value="NZ_CP054613.1"/>
</dbReference>
<dbReference type="PANTHER" id="PTHR11557:SF0">
    <property type="entry name" value="PORPHOBILINOGEN DEAMINASE"/>
    <property type="match status" value="1"/>
</dbReference>
<reference evidence="11 12" key="1">
    <citation type="submission" date="2018-05" db="EMBL/GenBank/DDBJ databases">
        <title>Genomic Encyclopedia of Type Strains, Phase III (KMG-III): the genomes of soil and plant-associated and newly described type strains.</title>
        <authorList>
            <person name="Whitman W."/>
        </authorList>
    </citation>
    <scope>NUCLEOTIDE SEQUENCE [LARGE SCALE GENOMIC DNA]</scope>
    <source>
        <strain evidence="11 12">CECT 5696</strain>
    </source>
</reference>
<dbReference type="CDD" id="cd13646">
    <property type="entry name" value="PBP2_EcHMBS_like"/>
    <property type="match status" value="1"/>
</dbReference>
<dbReference type="Pfam" id="PF01379">
    <property type="entry name" value="Porphobil_deam"/>
    <property type="match status" value="1"/>
</dbReference>
<dbReference type="GO" id="GO:0004418">
    <property type="term" value="F:hydroxymethylbilane synthase activity"/>
    <property type="evidence" value="ECO:0007669"/>
    <property type="project" value="UniProtKB-UniRule"/>
</dbReference>
<evidence type="ECO:0000313" key="11">
    <source>
        <dbReference type="EMBL" id="PWV92023.1"/>
    </source>
</evidence>
<dbReference type="HAMAP" id="MF_00260">
    <property type="entry name" value="Porphobil_deam"/>
    <property type="match status" value="1"/>
</dbReference>
<feature type="domain" description="Porphobilinogen deaminase C-terminal" evidence="10">
    <location>
        <begin position="239"/>
        <end position="317"/>
    </location>
</feature>
<comment type="miscellaneous">
    <text evidence="8">The porphobilinogen subunits are added to the dipyrromethane group.</text>
</comment>
<evidence type="ECO:0000256" key="6">
    <source>
        <dbReference type="ARBA" id="ARBA00023244"/>
    </source>
</evidence>
<dbReference type="InterPro" id="IPR036803">
    <property type="entry name" value="Porphobilinogen_deaminase_C_sf"/>
</dbReference>
<dbReference type="GO" id="GO:0005737">
    <property type="term" value="C:cytoplasm"/>
    <property type="evidence" value="ECO:0007669"/>
    <property type="project" value="UniProtKB-UniRule"/>
</dbReference>
<dbReference type="NCBIfam" id="TIGR00212">
    <property type="entry name" value="hemC"/>
    <property type="match status" value="1"/>
</dbReference>
<dbReference type="PANTHER" id="PTHR11557">
    <property type="entry name" value="PORPHOBILINOGEN DEAMINASE"/>
    <property type="match status" value="1"/>
</dbReference>